<evidence type="ECO:0000313" key="8">
    <source>
        <dbReference type="EMBL" id="RMI43652.1"/>
    </source>
</evidence>
<evidence type="ECO:0000256" key="2">
    <source>
        <dbReference type="ARBA" id="ARBA00022692"/>
    </source>
</evidence>
<dbReference type="PANTHER" id="PTHR43027">
    <property type="entry name" value="DOXORUBICIN RESISTANCE ABC TRANSPORTER PERMEASE PROTEIN DRRC-RELATED"/>
    <property type="match status" value="1"/>
</dbReference>
<dbReference type="Proteomes" id="UP000282674">
    <property type="component" value="Unassembled WGS sequence"/>
</dbReference>
<keyword evidence="6" id="KW-1003">Cell membrane</keyword>
<proteinExistence type="inferred from homology"/>
<dbReference type="Pfam" id="PF01061">
    <property type="entry name" value="ABC2_membrane"/>
    <property type="match status" value="1"/>
</dbReference>
<feature type="transmembrane region" description="Helical" evidence="6">
    <location>
        <begin position="98"/>
        <end position="122"/>
    </location>
</feature>
<keyword evidence="6" id="KW-0813">Transport</keyword>
<dbReference type="InterPro" id="IPR047817">
    <property type="entry name" value="ABC2_TM_bact-type"/>
</dbReference>
<keyword evidence="5" id="KW-0046">Antibiotic resistance</keyword>
<feature type="transmembrane region" description="Helical" evidence="6">
    <location>
        <begin position="55"/>
        <end position="77"/>
    </location>
</feature>
<keyword evidence="4 6" id="KW-0472">Membrane</keyword>
<dbReference type="GO" id="GO:0046677">
    <property type="term" value="P:response to antibiotic"/>
    <property type="evidence" value="ECO:0007669"/>
    <property type="project" value="UniProtKB-KW"/>
</dbReference>
<evidence type="ECO:0000256" key="1">
    <source>
        <dbReference type="ARBA" id="ARBA00004141"/>
    </source>
</evidence>
<comment type="caution">
    <text evidence="8">The sequence shown here is derived from an EMBL/GenBank/DDBJ whole genome shotgun (WGS) entry which is preliminary data.</text>
</comment>
<gene>
    <name evidence="8" type="ORF">EBO15_15570</name>
</gene>
<dbReference type="GO" id="GO:0043190">
    <property type="term" value="C:ATP-binding cassette (ABC) transporter complex"/>
    <property type="evidence" value="ECO:0007669"/>
    <property type="project" value="InterPro"/>
</dbReference>
<feature type="transmembrane region" description="Helical" evidence="6">
    <location>
        <begin position="12"/>
        <end position="35"/>
    </location>
</feature>
<accession>A0A3M2M2M5</accession>
<dbReference type="PIRSF" id="PIRSF006648">
    <property type="entry name" value="DrrB"/>
    <property type="match status" value="1"/>
</dbReference>
<dbReference type="InterPro" id="IPR013525">
    <property type="entry name" value="ABC2_TM"/>
</dbReference>
<dbReference type="PANTHER" id="PTHR43027:SF2">
    <property type="entry name" value="TRANSPORT PERMEASE PROTEIN"/>
    <property type="match status" value="1"/>
</dbReference>
<protein>
    <recommendedName>
        <fullName evidence="6">Transport permease protein</fullName>
    </recommendedName>
</protein>
<keyword evidence="3 6" id="KW-1133">Transmembrane helix</keyword>
<dbReference type="AlphaFoldDB" id="A0A3M2M2M5"/>
<evidence type="ECO:0000259" key="7">
    <source>
        <dbReference type="PROSITE" id="PS51012"/>
    </source>
</evidence>
<dbReference type="GO" id="GO:0140359">
    <property type="term" value="F:ABC-type transporter activity"/>
    <property type="evidence" value="ECO:0007669"/>
    <property type="project" value="InterPro"/>
</dbReference>
<keyword evidence="9" id="KW-1185">Reference proteome</keyword>
<evidence type="ECO:0000256" key="5">
    <source>
        <dbReference type="ARBA" id="ARBA00023251"/>
    </source>
</evidence>
<name>A0A3M2M2M5_9ACTN</name>
<organism evidence="8 9">
    <name type="scientific">Actinomadura harenae</name>
    <dbReference type="NCBI Taxonomy" id="2483351"/>
    <lineage>
        <taxon>Bacteria</taxon>
        <taxon>Bacillati</taxon>
        <taxon>Actinomycetota</taxon>
        <taxon>Actinomycetes</taxon>
        <taxon>Streptosporangiales</taxon>
        <taxon>Thermomonosporaceae</taxon>
        <taxon>Actinomadura</taxon>
    </lineage>
</organism>
<dbReference type="PROSITE" id="PS51012">
    <property type="entry name" value="ABC_TM2"/>
    <property type="match status" value="1"/>
</dbReference>
<keyword evidence="2 6" id="KW-0812">Transmembrane</keyword>
<feature type="domain" description="ABC transmembrane type-2" evidence="7">
    <location>
        <begin position="18"/>
        <end position="244"/>
    </location>
</feature>
<comment type="similarity">
    <text evidence="6">Belongs to the ABC-2 integral membrane protein family.</text>
</comment>
<dbReference type="InterPro" id="IPR052902">
    <property type="entry name" value="ABC-2_transporter"/>
</dbReference>
<evidence type="ECO:0000256" key="6">
    <source>
        <dbReference type="RuleBase" id="RU361157"/>
    </source>
</evidence>
<evidence type="ECO:0000313" key="9">
    <source>
        <dbReference type="Proteomes" id="UP000282674"/>
    </source>
</evidence>
<feature type="transmembrane region" description="Helical" evidence="6">
    <location>
        <begin position="134"/>
        <end position="159"/>
    </location>
</feature>
<feature type="transmembrane region" description="Helical" evidence="6">
    <location>
        <begin position="166"/>
        <end position="184"/>
    </location>
</feature>
<dbReference type="EMBL" id="RFFG01000024">
    <property type="protein sequence ID" value="RMI43652.1"/>
    <property type="molecule type" value="Genomic_DNA"/>
</dbReference>
<reference evidence="8 9" key="1">
    <citation type="submission" date="2018-10" db="EMBL/GenBank/DDBJ databases">
        <title>Isolation from soil.</title>
        <authorList>
            <person name="Hu J."/>
        </authorList>
    </citation>
    <scope>NUCLEOTIDE SEQUENCE [LARGE SCALE GENOMIC DNA]</scope>
    <source>
        <strain evidence="8 9">NEAU-Ht49</strain>
    </source>
</reference>
<evidence type="ECO:0000256" key="4">
    <source>
        <dbReference type="ARBA" id="ARBA00023136"/>
    </source>
</evidence>
<dbReference type="OrthoDB" id="3217868at2"/>
<evidence type="ECO:0000256" key="3">
    <source>
        <dbReference type="ARBA" id="ARBA00022989"/>
    </source>
</evidence>
<sequence length="246" mass="25804">MLAKITLMEFRLFVRDVVGPALIVALPVALLLGFGFMPGGTKASEDLAGQSAAEYIASIDVGIVLVVLGFTILPSVISDYREKGVLRRLGTTPVRPSLLLAAQLLIYSVSALLVVAMVVLLGDMIFGTPVPERLGSFVLAVLLGMGALFGIGLLVAAVAPSGKAGTGIGMALFFPSMLFGGVYIPREKEAAAMRAVGDYTPLGATLKTVRDSWQGLDPHPSQLVALAAYAVVAVAAAVRFFRWESR</sequence>
<comment type="subcellular location">
    <subcellularLocation>
        <location evidence="6">Cell membrane</location>
        <topology evidence="6">Multi-pass membrane protein</topology>
    </subcellularLocation>
    <subcellularLocation>
        <location evidence="1">Membrane</location>
        <topology evidence="1">Multi-pass membrane protein</topology>
    </subcellularLocation>
</comment>
<dbReference type="RefSeq" id="WP_122195110.1">
    <property type="nucleotide sequence ID" value="NZ_JBHSKC010000008.1"/>
</dbReference>
<feature type="transmembrane region" description="Helical" evidence="6">
    <location>
        <begin position="223"/>
        <end position="241"/>
    </location>
</feature>
<dbReference type="InterPro" id="IPR000412">
    <property type="entry name" value="ABC_2_transport"/>
</dbReference>